<sequence>MFGNKTNPGTKRREQNDPGTKRWEQNGGNKTTREQNDPGTKRWEQNGGNKTEMFVVKHGLLELLLDDDDELFEQRSISPRLLLEEQT</sequence>
<evidence type="ECO:0000313" key="3">
    <source>
        <dbReference type="WBParaSite" id="Gr19_v10_g9824.t1"/>
    </source>
</evidence>
<dbReference type="Proteomes" id="UP000887572">
    <property type="component" value="Unplaced"/>
</dbReference>
<evidence type="ECO:0000313" key="2">
    <source>
        <dbReference type="Proteomes" id="UP000887572"/>
    </source>
</evidence>
<feature type="compositionally biased region" description="Basic and acidic residues" evidence="1">
    <location>
        <begin position="11"/>
        <end position="24"/>
    </location>
</feature>
<protein>
    <submittedName>
        <fullName evidence="3">Cyclic nucleotide-binding domain-containing protein</fullName>
    </submittedName>
</protein>
<keyword evidence="2" id="KW-1185">Reference proteome</keyword>
<feature type="compositionally biased region" description="Basic and acidic residues" evidence="1">
    <location>
        <begin position="31"/>
        <end position="44"/>
    </location>
</feature>
<reference evidence="3" key="1">
    <citation type="submission" date="2022-11" db="UniProtKB">
        <authorList>
            <consortium name="WormBaseParasite"/>
        </authorList>
    </citation>
    <scope>IDENTIFICATION</scope>
</reference>
<dbReference type="WBParaSite" id="Gr19_v10_g9824.t1">
    <property type="protein sequence ID" value="Gr19_v10_g9824.t1"/>
    <property type="gene ID" value="Gr19_v10_g9824"/>
</dbReference>
<proteinExistence type="predicted"/>
<organism evidence="2 3">
    <name type="scientific">Globodera rostochiensis</name>
    <name type="common">Golden nematode worm</name>
    <name type="synonym">Heterodera rostochiensis</name>
    <dbReference type="NCBI Taxonomy" id="31243"/>
    <lineage>
        <taxon>Eukaryota</taxon>
        <taxon>Metazoa</taxon>
        <taxon>Ecdysozoa</taxon>
        <taxon>Nematoda</taxon>
        <taxon>Chromadorea</taxon>
        <taxon>Rhabditida</taxon>
        <taxon>Tylenchina</taxon>
        <taxon>Tylenchomorpha</taxon>
        <taxon>Tylenchoidea</taxon>
        <taxon>Heteroderidae</taxon>
        <taxon>Heteroderinae</taxon>
        <taxon>Globodera</taxon>
    </lineage>
</organism>
<dbReference type="AlphaFoldDB" id="A0A914IH24"/>
<feature type="region of interest" description="Disordered" evidence="1">
    <location>
        <begin position="1"/>
        <end position="50"/>
    </location>
</feature>
<evidence type="ECO:0000256" key="1">
    <source>
        <dbReference type="SAM" id="MobiDB-lite"/>
    </source>
</evidence>
<name>A0A914IH24_GLORO</name>
<accession>A0A914IH24</accession>